<dbReference type="GO" id="GO:0004852">
    <property type="term" value="F:uroporphyrinogen-III synthase activity"/>
    <property type="evidence" value="ECO:0007669"/>
    <property type="project" value="UniProtKB-EC"/>
</dbReference>
<dbReference type="EMBL" id="JAASQL010000002">
    <property type="protein sequence ID" value="NIJ45397.1"/>
    <property type="molecule type" value="Genomic_DNA"/>
</dbReference>
<comment type="pathway">
    <text evidence="1 9">Porphyrin-containing compound metabolism; protoporphyrin-IX biosynthesis; coproporphyrinogen-III from 5-aminolevulinate: step 3/4.</text>
</comment>
<evidence type="ECO:0000256" key="1">
    <source>
        <dbReference type="ARBA" id="ARBA00004772"/>
    </source>
</evidence>
<evidence type="ECO:0000256" key="8">
    <source>
        <dbReference type="ARBA" id="ARBA00048617"/>
    </source>
</evidence>
<evidence type="ECO:0000256" key="7">
    <source>
        <dbReference type="ARBA" id="ARBA00040167"/>
    </source>
</evidence>
<evidence type="ECO:0000256" key="2">
    <source>
        <dbReference type="ARBA" id="ARBA00008133"/>
    </source>
</evidence>
<evidence type="ECO:0000256" key="6">
    <source>
        <dbReference type="ARBA" id="ARBA00037589"/>
    </source>
</evidence>
<keyword evidence="5 9" id="KW-0627">Porphyrin biosynthesis</keyword>
<comment type="function">
    <text evidence="6 9">Catalyzes cyclization of the linear tetrapyrrole, hydroxymethylbilane, to the macrocyclic uroporphyrinogen III.</text>
</comment>
<accession>A0ABX0U977</accession>
<protein>
    <recommendedName>
        <fullName evidence="7 9">Uroporphyrinogen-III synthase</fullName>
        <ecNumber evidence="3 9">4.2.1.75</ecNumber>
    </recommendedName>
</protein>
<dbReference type="CDD" id="cd06578">
    <property type="entry name" value="HemD"/>
    <property type="match status" value="1"/>
</dbReference>
<keyword evidence="4 9" id="KW-0456">Lyase</keyword>
<evidence type="ECO:0000313" key="11">
    <source>
        <dbReference type="EMBL" id="NIJ45397.1"/>
    </source>
</evidence>
<comment type="catalytic activity">
    <reaction evidence="8 9">
        <text>hydroxymethylbilane = uroporphyrinogen III + H2O</text>
        <dbReference type="Rhea" id="RHEA:18965"/>
        <dbReference type="ChEBI" id="CHEBI:15377"/>
        <dbReference type="ChEBI" id="CHEBI:57308"/>
        <dbReference type="ChEBI" id="CHEBI:57845"/>
        <dbReference type="EC" id="4.2.1.75"/>
    </reaction>
</comment>
<dbReference type="SUPFAM" id="SSF69618">
    <property type="entry name" value="HemD-like"/>
    <property type="match status" value="1"/>
</dbReference>
<dbReference type="PANTHER" id="PTHR38042">
    <property type="entry name" value="UROPORPHYRINOGEN-III SYNTHASE, CHLOROPLASTIC"/>
    <property type="match status" value="1"/>
</dbReference>
<dbReference type="InterPro" id="IPR036108">
    <property type="entry name" value="4pyrrol_syn_uPrphyn_synt_sf"/>
</dbReference>
<keyword evidence="12" id="KW-1185">Reference proteome</keyword>
<feature type="domain" description="Tetrapyrrole biosynthesis uroporphyrinogen III synthase" evidence="10">
    <location>
        <begin position="18"/>
        <end position="213"/>
    </location>
</feature>
<evidence type="ECO:0000256" key="4">
    <source>
        <dbReference type="ARBA" id="ARBA00023239"/>
    </source>
</evidence>
<comment type="caution">
    <text evidence="11">The sequence shown here is derived from an EMBL/GenBank/DDBJ whole genome shotgun (WGS) entry which is preliminary data.</text>
</comment>
<dbReference type="InterPro" id="IPR003754">
    <property type="entry name" value="4pyrrol_synth_uPrphyn_synth"/>
</dbReference>
<evidence type="ECO:0000256" key="3">
    <source>
        <dbReference type="ARBA" id="ARBA00013109"/>
    </source>
</evidence>
<dbReference type="Pfam" id="PF02602">
    <property type="entry name" value="HEM4"/>
    <property type="match status" value="1"/>
</dbReference>
<sequence length="223" mass="25055">MKILSTKILTPSQRNLLKGFEIKEIPMIDISFGNGFVIDEMIENAVFTSANSVRSVFEIHQNKANWFTTVYCVGTKTQSLLEKYGIDVTIVAENAVELANVLTQKFLKETNLLKQISWFCGNLKNDDLPNIMAENGVLVTEYTVYNTTLIPKKIEETFDAILFYSPSGIKSYIKANKINVTPVICIGATTATEAVEYFENVYISDTQNVEGVLEKVQEIIEDK</sequence>
<evidence type="ECO:0000256" key="9">
    <source>
        <dbReference type="RuleBase" id="RU366031"/>
    </source>
</evidence>
<dbReference type="Proteomes" id="UP000745859">
    <property type="component" value="Unassembled WGS sequence"/>
</dbReference>
<dbReference type="EC" id="4.2.1.75" evidence="3 9"/>
<name>A0ABX0U977_9FLAO</name>
<evidence type="ECO:0000256" key="5">
    <source>
        <dbReference type="ARBA" id="ARBA00023244"/>
    </source>
</evidence>
<reference evidence="11 12" key="1">
    <citation type="submission" date="2020-03" db="EMBL/GenBank/DDBJ databases">
        <title>Genomic Encyclopedia of Type Strains, Phase IV (KMG-IV): sequencing the most valuable type-strain genomes for metagenomic binning, comparative biology and taxonomic classification.</title>
        <authorList>
            <person name="Goeker M."/>
        </authorList>
    </citation>
    <scope>NUCLEOTIDE SEQUENCE [LARGE SCALE GENOMIC DNA]</scope>
    <source>
        <strain evidence="11 12">DSM 101599</strain>
    </source>
</reference>
<comment type="similarity">
    <text evidence="2 9">Belongs to the uroporphyrinogen-III synthase family.</text>
</comment>
<dbReference type="RefSeq" id="WP_167187382.1">
    <property type="nucleotide sequence ID" value="NZ_JAASQL010000002.1"/>
</dbReference>
<dbReference type="Gene3D" id="3.40.50.10090">
    <property type="match status" value="2"/>
</dbReference>
<organism evidence="11 12">
    <name type="scientific">Wenyingzhuangia heitensis</name>
    <dbReference type="NCBI Taxonomy" id="1487859"/>
    <lineage>
        <taxon>Bacteria</taxon>
        <taxon>Pseudomonadati</taxon>
        <taxon>Bacteroidota</taxon>
        <taxon>Flavobacteriia</taxon>
        <taxon>Flavobacteriales</taxon>
        <taxon>Flavobacteriaceae</taxon>
        <taxon>Wenyingzhuangia</taxon>
    </lineage>
</organism>
<evidence type="ECO:0000259" key="10">
    <source>
        <dbReference type="Pfam" id="PF02602"/>
    </source>
</evidence>
<evidence type="ECO:0000313" key="12">
    <source>
        <dbReference type="Proteomes" id="UP000745859"/>
    </source>
</evidence>
<dbReference type="InterPro" id="IPR039793">
    <property type="entry name" value="UROS/Hem4"/>
</dbReference>
<gene>
    <name evidence="11" type="ORF">FHR24_001865</name>
</gene>
<proteinExistence type="inferred from homology"/>
<dbReference type="PANTHER" id="PTHR38042:SF1">
    <property type="entry name" value="UROPORPHYRINOGEN-III SYNTHASE, CHLOROPLASTIC"/>
    <property type="match status" value="1"/>
</dbReference>